<dbReference type="Proteomes" id="UP000001887">
    <property type="component" value="Chromosome"/>
</dbReference>
<proteinExistence type="predicted"/>
<accession>D2R6T6</accession>
<dbReference type="OrthoDB" id="264874at2"/>
<feature type="compositionally biased region" description="Gly residues" evidence="1">
    <location>
        <begin position="101"/>
        <end position="120"/>
    </location>
</feature>
<feature type="region of interest" description="Disordered" evidence="1">
    <location>
        <begin position="43"/>
        <end position="64"/>
    </location>
</feature>
<dbReference type="STRING" id="530564.Psta_2718"/>
<evidence type="ECO:0000256" key="1">
    <source>
        <dbReference type="SAM" id="MobiDB-lite"/>
    </source>
</evidence>
<dbReference type="EMBL" id="CP001848">
    <property type="protein sequence ID" value="ADB17386.1"/>
    <property type="molecule type" value="Genomic_DNA"/>
</dbReference>
<sequence length="270" mass="29233">MLVAVLVLLGTATLLLFIVWLSSRLMFNPPALEVTLVEDVGGGGSGDNFTGGEQPLDEPAPEEFQQNVEPPLTESLESISTIVASEEMQLDSLDSTTSQGRGEGSGTGDGRGIGPGGPGTSDGIPAWERWEVRLNASSLATYAQQLDYFEVELGVAGGGSPNVEYVSKLSTAKPLRRVGDPKDEKRLRFLHRSSQLRDADRELARRAGADPSGKIVFQFYSQATYQKLLVLENQQLNGRRIKDVLKTVFGVRGSAGKYEFFVIEQQLRGG</sequence>
<evidence type="ECO:0000313" key="3">
    <source>
        <dbReference type="Proteomes" id="UP000001887"/>
    </source>
</evidence>
<dbReference type="HOGENOM" id="CLU_1029947_0_0_0"/>
<dbReference type="KEGG" id="psl:Psta_2718"/>
<protein>
    <submittedName>
        <fullName evidence="2">Uncharacterized protein</fullName>
    </submittedName>
</protein>
<keyword evidence="3" id="KW-1185">Reference proteome</keyword>
<name>D2R6T6_PIRSD</name>
<dbReference type="eggNOG" id="ENOG5032TQT">
    <property type="taxonomic scope" value="Bacteria"/>
</dbReference>
<gene>
    <name evidence="2" type="ordered locus">Psta_2718</name>
</gene>
<organism evidence="2 3">
    <name type="scientific">Pirellula staleyi (strain ATCC 27377 / DSM 6068 / ICPB 4128)</name>
    <name type="common">Pirella staleyi</name>
    <dbReference type="NCBI Taxonomy" id="530564"/>
    <lineage>
        <taxon>Bacteria</taxon>
        <taxon>Pseudomonadati</taxon>
        <taxon>Planctomycetota</taxon>
        <taxon>Planctomycetia</taxon>
        <taxon>Pirellulales</taxon>
        <taxon>Pirellulaceae</taxon>
        <taxon>Pirellula</taxon>
    </lineage>
</organism>
<feature type="region of interest" description="Disordered" evidence="1">
    <location>
        <begin position="87"/>
        <end position="125"/>
    </location>
</feature>
<dbReference type="AlphaFoldDB" id="D2R6T6"/>
<evidence type="ECO:0000313" key="2">
    <source>
        <dbReference type="EMBL" id="ADB17386.1"/>
    </source>
</evidence>
<reference evidence="2 3" key="1">
    <citation type="journal article" date="2009" name="Stand. Genomic Sci.">
        <title>Complete genome sequence of Pirellula staleyi type strain (ATCC 27377).</title>
        <authorList>
            <person name="Clum A."/>
            <person name="Tindall B.J."/>
            <person name="Sikorski J."/>
            <person name="Ivanova N."/>
            <person name="Mavrommatis K."/>
            <person name="Lucas S."/>
            <person name="Glavina del Rio T."/>
            <person name="Nolan M."/>
            <person name="Chen F."/>
            <person name="Tice H."/>
            <person name="Pitluck S."/>
            <person name="Cheng J.F."/>
            <person name="Chertkov O."/>
            <person name="Brettin T."/>
            <person name="Han C."/>
            <person name="Detter J.C."/>
            <person name="Kuske C."/>
            <person name="Bruce D."/>
            <person name="Goodwin L."/>
            <person name="Ovchinikova G."/>
            <person name="Pati A."/>
            <person name="Mikhailova N."/>
            <person name="Chen A."/>
            <person name="Palaniappan K."/>
            <person name="Land M."/>
            <person name="Hauser L."/>
            <person name="Chang Y.J."/>
            <person name="Jeffries C.D."/>
            <person name="Chain P."/>
            <person name="Rohde M."/>
            <person name="Goker M."/>
            <person name="Bristow J."/>
            <person name="Eisen J.A."/>
            <person name="Markowitz V."/>
            <person name="Hugenholtz P."/>
            <person name="Kyrpides N.C."/>
            <person name="Klenk H.P."/>
            <person name="Lapidus A."/>
        </authorList>
    </citation>
    <scope>NUCLEOTIDE SEQUENCE [LARGE SCALE GENOMIC DNA]</scope>
    <source>
        <strain evidence="3">ATCC 27377 / DSM 6068 / ICPB 4128</strain>
    </source>
</reference>